<keyword evidence="3" id="KW-1185">Reference proteome</keyword>
<reference evidence="2" key="2">
    <citation type="submission" date="2022-01" db="EMBL/GenBank/DDBJ databases">
        <authorList>
            <person name="Yamashiro T."/>
            <person name="Shiraishi A."/>
            <person name="Satake H."/>
            <person name="Nakayama K."/>
        </authorList>
    </citation>
    <scope>NUCLEOTIDE SEQUENCE</scope>
</reference>
<feature type="compositionally biased region" description="Basic and acidic residues" evidence="1">
    <location>
        <begin position="160"/>
        <end position="170"/>
    </location>
</feature>
<gene>
    <name evidence="2" type="ORF">Tco_0657073</name>
</gene>
<feature type="region of interest" description="Disordered" evidence="1">
    <location>
        <begin position="35"/>
        <end position="54"/>
    </location>
</feature>
<proteinExistence type="predicted"/>
<name>A0ABQ4XAM0_9ASTR</name>
<dbReference type="EMBL" id="BQNB010009350">
    <property type="protein sequence ID" value="GJS62289.1"/>
    <property type="molecule type" value="Genomic_DNA"/>
</dbReference>
<sequence>MSSSTSDYVYPIIVPSDSDIEDAFFSTNTPDYTPASPDYFSASPGNTSPDSSDSLSKDLLAALATSPLYNDPYMQTYNAAANEPPIPPQALIDPPPILPSQKRTRPLSPSFTNFFALPQVFEMGESSHKMHLKRHEEQNQTIPLMSYLSGRGMKPLKSKPIPEKPNEMAPKRTSTSATPTMTQAAIRKLVADSIAATLEEAANIAQRLMDQVLKHGSVQRNQ</sequence>
<feature type="region of interest" description="Disordered" evidence="1">
    <location>
        <begin position="158"/>
        <end position="180"/>
    </location>
</feature>
<accession>A0ABQ4XAM0</accession>
<comment type="caution">
    <text evidence="2">The sequence shown here is derived from an EMBL/GenBank/DDBJ whole genome shotgun (WGS) entry which is preliminary data.</text>
</comment>
<evidence type="ECO:0000256" key="1">
    <source>
        <dbReference type="SAM" id="MobiDB-lite"/>
    </source>
</evidence>
<dbReference type="Proteomes" id="UP001151760">
    <property type="component" value="Unassembled WGS sequence"/>
</dbReference>
<protein>
    <submittedName>
        <fullName evidence="2">Uncharacterized protein</fullName>
    </submittedName>
</protein>
<reference evidence="2" key="1">
    <citation type="journal article" date="2022" name="Int. J. Mol. Sci.">
        <title>Draft Genome of Tanacetum Coccineum: Genomic Comparison of Closely Related Tanacetum-Family Plants.</title>
        <authorList>
            <person name="Yamashiro T."/>
            <person name="Shiraishi A."/>
            <person name="Nakayama K."/>
            <person name="Satake H."/>
        </authorList>
    </citation>
    <scope>NUCLEOTIDE SEQUENCE</scope>
</reference>
<organism evidence="2 3">
    <name type="scientific">Tanacetum coccineum</name>
    <dbReference type="NCBI Taxonomy" id="301880"/>
    <lineage>
        <taxon>Eukaryota</taxon>
        <taxon>Viridiplantae</taxon>
        <taxon>Streptophyta</taxon>
        <taxon>Embryophyta</taxon>
        <taxon>Tracheophyta</taxon>
        <taxon>Spermatophyta</taxon>
        <taxon>Magnoliopsida</taxon>
        <taxon>eudicotyledons</taxon>
        <taxon>Gunneridae</taxon>
        <taxon>Pentapetalae</taxon>
        <taxon>asterids</taxon>
        <taxon>campanulids</taxon>
        <taxon>Asterales</taxon>
        <taxon>Asteraceae</taxon>
        <taxon>Asteroideae</taxon>
        <taxon>Anthemideae</taxon>
        <taxon>Anthemidinae</taxon>
        <taxon>Tanacetum</taxon>
    </lineage>
</organism>
<evidence type="ECO:0000313" key="3">
    <source>
        <dbReference type="Proteomes" id="UP001151760"/>
    </source>
</evidence>
<evidence type="ECO:0000313" key="2">
    <source>
        <dbReference type="EMBL" id="GJS62289.1"/>
    </source>
</evidence>